<organism evidence="1 2">
    <name type="scientific">Dictyocaulus viviparus</name>
    <name type="common">Bovine lungworm</name>
    <dbReference type="NCBI Taxonomy" id="29172"/>
    <lineage>
        <taxon>Eukaryota</taxon>
        <taxon>Metazoa</taxon>
        <taxon>Ecdysozoa</taxon>
        <taxon>Nematoda</taxon>
        <taxon>Chromadorea</taxon>
        <taxon>Rhabditida</taxon>
        <taxon>Rhabditina</taxon>
        <taxon>Rhabditomorpha</taxon>
        <taxon>Strongyloidea</taxon>
        <taxon>Metastrongylidae</taxon>
        <taxon>Dictyocaulus</taxon>
    </lineage>
</organism>
<dbReference type="AlphaFoldDB" id="A0A0D8Y1R0"/>
<gene>
    <name evidence="1" type="ORF">DICVIV_03120</name>
</gene>
<evidence type="ECO:0000313" key="1">
    <source>
        <dbReference type="EMBL" id="KJH50773.1"/>
    </source>
</evidence>
<evidence type="ECO:0000313" key="2">
    <source>
        <dbReference type="Proteomes" id="UP000053766"/>
    </source>
</evidence>
<reference evidence="2" key="2">
    <citation type="journal article" date="2016" name="Sci. Rep.">
        <title>Dictyocaulus viviparus genome, variome and transcriptome elucidate lungworm biology and support future intervention.</title>
        <authorList>
            <person name="McNulty S.N."/>
            <person name="Strube C."/>
            <person name="Rosa B.A."/>
            <person name="Martin J.C."/>
            <person name="Tyagi R."/>
            <person name="Choi Y.J."/>
            <person name="Wang Q."/>
            <person name="Hallsworth Pepin K."/>
            <person name="Zhang X."/>
            <person name="Ozersky P."/>
            <person name="Wilson R.K."/>
            <person name="Sternberg P.W."/>
            <person name="Gasser R.B."/>
            <person name="Mitreva M."/>
        </authorList>
    </citation>
    <scope>NUCLEOTIDE SEQUENCE [LARGE SCALE GENOMIC DNA]</scope>
    <source>
        <strain evidence="2">HannoverDv2000</strain>
    </source>
</reference>
<dbReference type="Proteomes" id="UP000053766">
    <property type="component" value="Unassembled WGS sequence"/>
</dbReference>
<sequence>MSAVNESVRFCLSSIKPPKAILCILSGLAFLSSKGECRSTGCTTLSFCDINHHMIKIDESSRIIRRVMTLRVYTSVRPPSLCIARNERVNIASLIDG</sequence>
<dbReference type="EMBL" id="KN716198">
    <property type="protein sequence ID" value="KJH50773.1"/>
    <property type="molecule type" value="Genomic_DNA"/>
</dbReference>
<protein>
    <submittedName>
        <fullName evidence="1">Uncharacterized protein</fullName>
    </submittedName>
</protein>
<reference evidence="1 2" key="1">
    <citation type="submission" date="2013-11" db="EMBL/GenBank/DDBJ databases">
        <title>Draft genome of the bovine lungworm Dictyocaulus viviparus.</title>
        <authorList>
            <person name="Mitreva M."/>
        </authorList>
    </citation>
    <scope>NUCLEOTIDE SEQUENCE [LARGE SCALE GENOMIC DNA]</scope>
    <source>
        <strain evidence="1 2">HannoverDv2000</strain>
    </source>
</reference>
<accession>A0A0D8Y1R0</accession>
<name>A0A0D8Y1R0_DICVI</name>
<proteinExistence type="predicted"/>
<keyword evidence="2" id="KW-1185">Reference proteome</keyword>